<dbReference type="AlphaFoldDB" id="A0A4P7BJN0"/>
<reference evidence="3 4" key="2">
    <citation type="submission" date="2019-03" db="EMBL/GenBank/DDBJ databases">
        <title>Draft Genome Sequences of Six Type Strains of the Genus Massilia.</title>
        <authorList>
            <person name="Miess H."/>
            <person name="Frediansyhah A."/>
            <person name="Gross H."/>
        </authorList>
    </citation>
    <scope>NUCLEOTIDE SEQUENCE [LARGE SCALE GENOMIC DNA]</scope>
    <source>
        <strain evidence="3 4">DSM 17505</strain>
    </source>
</reference>
<feature type="chain" id="PRO_5044606928" description="PEP-CTERM sorting domain-containing protein" evidence="1">
    <location>
        <begin position="23"/>
        <end position="235"/>
    </location>
</feature>
<evidence type="ECO:0000313" key="2">
    <source>
        <dbReference type="EMBL" id="GGY87676.1"/>
    </source>
</evidence>
<keyword evidence="4" id="KW-1185">Reference proteome</keyword>
<accession>A0A4P7BJN0</accession>
<dbReference type="Proteomes" id="UP000294359">
    <property type="component" value="Chromosome"/>
</dbReference>
<dbReference type="Proteomes" id="UP000619512">
    <property type="component" value="Unassembled WGS sequence"/>
</dbReference>
<evidence type="ECO:0000313" key="5">
    <source>
        <dbReference type="Proteomes" id="UP000619512"/>
    </source>
</evidence>
<dbReference type="EMBL" id="BMWW01000003">
    <property type="protein sequence ID" value="GGY87676.1"/>
    <property type="molecule type" value="Genomic_DNA"/>
</dbReference>
<reference evidence="2" key="3">
    <citation type="submission" date="2022-12" db="EMBL/GenBank/DDBJ databases">
        <authorList>
            <person name="Sun Q."/>
            <person name="Kim S."/>
        </authorList>
    </citation>
    <scope>NUCLEOTIDE SEQUENCE</scope>
    <source>
        <strain evidence="2">KCTC 12344</strain>
    </source>
</reference>
<name>A0A4P7BJN0_9BURK</name>
<dbReference type="EMBL" id="CP038026">
    <property type="protein sequence ID" value="QBQ39144.1"/>
    <property type="molecule type" value="Genomic_DNA"/>
</dbReference>
<dbReference type="OrthoDB" id="8754461at2"/>
<reference evidence="2" key="1">
    <citation type="journal article" date="2014" name="Int. J. Syst. Evol. Microbiol.">
        <title>Complete genome sequence of Corynebacterium casei LMG S-19264T (=DSM 44701T), isolated from a smear-ripened cheese.</title>
        <authorList>
            <consortium name="US DOE Joint Genome Institute (JGI-PGF)"/>
            <person name="Walter F."/>
            <person name="Albersmeier A."/>
            <person name="Kalinowski J."/>
            <person name="Ruckert C."/>
        </authorList>
    </citation>
    <scope>NUCLEOTIDE SEQUENCE</scope>
    <source>
        <strain evidence="2">KCTC 12344</strain>
    </source>
</reference>
<evidence type="ECO:0008006" key="6">
    <source>
        <dbReference type="Google" id="ProtNLM"/>
    </source>
</evidence>
<evidence type="ECO:0000256" key="1">
    <source>
        <dbReference type="SAM" id="SignalP"/>
    </source>
</evidence>
<dbReference type="RefSeq" id="WP_134387837.1">
    <property type="nucleotide sequence ID" value="NZ_BMWW01000003.1"/>
</dbReference>
<sequence length="235" mass="24261">MQALLSRAVLTGSLLTAGTVQAAIDTHAFTLGAVPTYPYADITLLSDTATRATFALDGLAQGLRSDVDSTGEAWATADTPWQNFYDITVRDGYRITGMTVTGTFHGALAGHADNDIGVAFLAWAPGSEPVWSSPADAAGLNGERGWSIGTGPTSLDGTVVLGFLASASSYAASTWQPDAGTWLGSSAQIGARDLVLSIEVAPVPEPQAWLMLLVGTAVAGAWRAHVSAARNGARR</sequence>
<evidence type="ECO:0000313" key="4">
    <source>
        <dbReference type="Proteomes" id="UP000294359"/>
    </source>
</evidence>
<gene>
    <name evidence="3" type="ORF">E1742_25660</name>
    <name evidence="2" type="ORF">GCM10007388_21320</name>
</gene>
<proteinExistence type="predicted"/>
<protein>
    <recommendedName>
        <fullName evidence="6">PEP-CTERM sorting domain-containing protein</fullName>
    </recommendedName>
</protein>
<feature type="signal peptide" evidence="1">
    <location>
        <begin position="1"/>
        <end position="22"/>
    </location>
</feature>
<evidence type="ECO:0000313" key="3">
    <source>
        <dbReference type="EMBL" id="QBQ39144.1"/>
    </source>
</evidence>
<organism evidence="2 5">
    <name type="scientific">Pseudoduganella plicata</name>
    <dbReference type="NCBI Taxonomy" id="321984"/>
    <lineage>
        <taxon>Bacteria</taxon>
        <taxon>Pseudomonadati</taxon>
        <taxon>Pseudomonadota</taxon>
        <taxon>Betaproteobacteria</taxon>
        <taxon>Burkholderiales</taxon>
        <taxon>Oxalobacteraceae</taxon>
        <taxon>Telluria group</taxon>
        <taxon>Pseudoduganella</taxon>
    </lineage>
</organism>
<keyword evidence="1" id="KW-0732">Signal</keyword>